<dbReference type="PROSITE" id="PS00455">
    <property type="entry name" value="AMP_BINDING"/>
    <property type="match status" value="1"/>
</dbReference>
<evidence type="ECO:0000256" key="2">
    <source>
        <dbReference type="SAM" id="MobiDB-lite"/>
    </source>
</evidence>
<dbReference type="FunFam" id="3.40.50.980:FF:000001">
    <property type="entry name" value="Non-ribosomal peptide synthetase"/>
    <property type="match status" value="1"/>
</dbReference>
<feature type="region of interest" description="Disordered" evidence="2">
    <location>
        <begin position="889"/>
        <end position="912"/>
    </location>
</feature>
<dbReference type="SUPFAM" id="SSF56801">
    <property type="entry name" value="Acetyl-CoA synthetase-like"/>
    <property type="match status" value="1"/>
</dbReference>
<dbReference type="GO" id="GO:0003824">
    <property type="term" value="F:catalytic activity"/>
    <property type="evidence" value="ECO:0007669"/>
    <property type="project" value="InterPro"/>
</dbReference>
<keyword evidence="5" id="KW-1185">Reference proteome</keyword>
<dbReference type="Gene3D" id="2.30.38.10">
    <property type="entry name" value="Luciferase, Domain 3"/>
    <property type="match status" value="1"/>
</dbReference>
<dbReference type="InterPro" id="IPR036736">
    <property type="entry name" value="ACP-like_sf"/>
</dbReference>
<dbReference type="SUPFAM" id="SSF47336">
    <property type="entry name" value="ACP-like"/>
    <property type="match status" value="1"/>
</dbReference>
<evidence type="ECO:0000259" key="3">
    <source>
        <dbReference type="PROSITE" id="PS50075"/>
    </source>
</evidence>
<dbReference type="GO" id="GO:0008610">
    <property type="term" value="P:lipid biosynthetic process"/>
    <property type="evidence" value="ECO:0007669"/>
    <property type="project" value="UniProtKB-ARBA"/>
</dbReference>
<dbReference type="InterPro" id="IPR000873">
    <property type="entry name" value="AMP-dep_synth/lig_dom"/>
</dbReference>
<comment type="cofactor">
    <cofactor evidence="1">
        <name>pantetheine 4'-phosphate</name>
        <dbReference type="ChEBI" id="CHEBI:47942"/>
    </cofactor>
</comment>
<evidence type="ECO:0000256" key="1">
    <source>
        <dbReference type="ARBA" id="ARBA00001957"/>
    </source>
</evidence>
<dbReference type="InterPro" id="IPR045851">
    <property type="entry name" value="AMP-bd_C_sf"/>
</dbReference>
<dbReference type="Pfam" id="PF13193">
    <property type="entry name" value="AMP-binding_C"/>
    <property type="match status" value="1"/>
</dbReference>
<dbReference type="InterPro" id="IPR001242">
    <property type="entry name" value="Condensation_dom"/>
</dbReference>
<dbReference type="Proteomes" id="UP000034838">
    <property type="component" value="Unassembled WGS sequence"/>
</dbReference>
<comment type="caution">
    <text evidence="4">The sequence shown here is derived from an EMBL/GenBank/DDBJ whole genome shotgun (WGS) entry which is preliminary data.</text>
</comment>
<dbReference type="GO" id="GO:0005737">
    <property type="term" value="C:cytoplasm"/>
    <property type="evidence" value="ECO:0007669"/>
    <property type="project" value="TreeGrafter"/>
</dbReference>
<accession>A0A1J4PUI1</accession>
<dbReference type="Pfam" id="PF00550">
    <property type="entry name" value="PP-binding"/>
    <property type="match status" value="1"/>
</dbReference>
<dbReference type="InterPro" id="IPR029058">
    <property type="entry name" value="AB_hydrolase_fold"/>
</dbReference>
<evidence type="ECO:0000313" key="5">
    <source>
        <dbReference type="Proteomes" id="UP000034838"/>
    </source>
</evidence>
<dbReference type="InterPro" id="IPR009081">
    <property type="entry name" value="PP-bd_ACP"/>
</dbReference>
<dbReference type="PROSITE" id="PS50075">
    <property type="entry name" value="CARRIER"/>
    <property type="match status" value="1"/>
</dbReference>
<dbReference type="InterPro" id="IPR010071">
    <property type="entry name" value="AA_adenyl_dom"/>
</dbReference>
<organism evidence="4 5">
    <name type="scientific">Streptomyces malaysiense</name>
    <dbReference type="NCBI Taxonomy" id="1428626"/>
    <lineage>
        <taxon>Bacteria</taxon>
        <taxon>Bacillati</taxon>
        <taxon>Actinomycetota</taxon>
        <taxon>Actinomycetes</taxon>
        <taxon>Kitasatosporales</taxon>
        <taxon>Streptomycetaceae</taxon>
        <taxon>Streptomyces</taxon>
    </lineage>
</organism>
<dbReference type="Gene3D" id="3.40.50.980">
    <property type="match status" value="2"/>
</dbReference>
<proteinExistence type="predicted"/>
<protein>
    <recommendedName>
        <fullName evidence="3">Carrier domain-containing protein</fullName>
    </recommendedName>
</protein>
<dbReference type="CDD" id="cd05930">
    <property type="entry name" value="A_NRPS"/>
    <property type="match status" value="1"/>
</dbReference>
<dbReference type="GO" id="GO:0044550">
    <property type="term" value="P:secondary metabolite biosynthetic process"/>
    <property type="evidence" value="ECO:0007669"/>
    <property type="project" value="TreeGrafter"/>
</dbReference>
<reference evidence="4" key="1">
    <citation type="submission" date="2016-10" db="EMBL/GenBank/DDBJ databases">
        <title>Genome sequence of Streptomyces malaysiense MUSC 136.</title>
        <authorList>
            <person name="Lee L.-H."/>
            <person name="Ser H.-L."/>
        </authorList>
    </citation>
    <scope>NUCLEOTIDE SEQUENCE [LARGE SCALE GENOMIC DNA]</scope>
    <source>
        <strain evidence="4">MUSC 136</strain>
    </source>
</reference>
<dbReference type="EMBL" id="LBDA02000065">
    <property type="protein sequence ID" value="OIK24555.1"/>
    <property type="molecule type" value="Genomic_DNA"/>
</dbReference>
<dbReference type="PANTHER" id="PTHR45527:SF1">
    <property type="entry name" value="FATTY ACID SYNTHASE"/>
    <property type="match status" value="1"/>
</dbReference>
<dbReference type="InterPro" id="IPR020845">
    <property type="entry name" value="AMP-binding_CS"/>
</dbReference>
<dbReference type="GO" id="GO:0043041">
    <property type="term" value="P:amino acid activation for nonribosomal peptide biosynthetic process"/>
    <property type="evidence" value="ECO:0007669"/>
    <property type="project" value="TreeGrafter"/>
</dbReference>
<dbReference type="InterPro" id="IPR023213">
    <property type="entry name" value="CAT-like_dom_sf"/>
</dbReference>
<dbReference type="Gene3D" id="3.30.559.30">
    <property type="entry name" value="Nonribosomal peptide synthetase, condensation domain"/>
    <property type="match status" value="1"/>
</dbReference>
<name>A0A1J4PUI1_9ACTN</name>
<feature type="domain" description="Carrier" evidence="3">
    <location>
        <begin position="909"/>
        <end position="984"/>
    </location>
</feature>
<dbReference type="Gene3D" id="3.30.559.10">
    <property type="entry name" value="Chloramphenicol acetyltransferase-like domain"/>
    <property type="match status" value="1"/>
</dbReference>
<dbReference type="Gene3D" id="3.40.50.1820">
    <property type="entry name" value="alpha/beta hydrolase"/>
    <property type="match status" value="1"/>
</dbReference>
<dbReference type="AlphaFoldDB" id="A0A1J4PUI1"/>
<dbReference type="Pfam" id="PF00668">
    <property type="entry name" value="Condensation"/>
    <property type="match status" value="1"/>
</dbReference>
<dbReference type="NCBIfam" id="TIGR01733">
    <property type="entry name" value="AA-adenyl-dom"/>
    <property type="match status" value="1"/>
</dbReference>
<dbReference type="Gene3D" id="3.30.300.30">
    <property type="match status" value="1"/>
</dbReference>
<dbReference type="Pfam" id="PF00501">
    <property type="entry name" value="AMP-binding"/>
    <property type="match status" value="1"/>
</dbReference>
<dbReference type="InterPro" id="IPR025110">
    <property type="entry name" value="AMP-bd_C"/>
</dbReference>
<evidence type="ECO:0000313" key="4">
    <source>
        <dbReference type="EMBL" id="OIK24555.1"/>
    </source>
</evidence>
<dbReference type="GO" id="GO:0031177">
    <property type="term" value="F:phosphopantetheine binding"/>
    <property type="evidence" value="ECO:0007669"/>
    <property type="project" value="TreeGrafter"/>
</dbReference>
<gene>
    <name evidence="4" type="ORF">VT52_026530</name>
</gene>
<dbReference type="SUPFAM" id="SSF52777">
    <property type="entry name" value="CoA-dependent acyltransferases"/>
    <property type="match status" value="2"/>
</dbReference>
<dbReference type="PANTHER" id="PTHR45527">
    <property type="entry name" value="NONRIBOSOMAL PEPTIDE SYNTHETASE"/>
    <property type="match status" value="1"/>
</dbReference>
<sequence length="987" mass="104283">MTGTLDVSALEAALADLVDRHPGLRTRFPADPDGLPVPTTAPAGRRFALPAQPTERADPRHVVDDDVRRPFDLTTEAPLRARLFRSGPHRHHLVLTVHHIACSPRFLPRLLADLGHAYSARRRGAPPRWTAPAADVTGPPSEDPARDAFWRRELAGLHTSMPLPAARLRTPRTSPAAHTLTHTVRAAPLVALARTLDVPPEHVLHAAVAVLLHQTGSGSDITLATVKPGAARTGSPDDLLPLRLDLTGNPSFAHLVRQVTTRLHGAGRHDTPFARLLAAPQGRGAATPLLQVVSEARPDPGALSVRLPGLTTDVYLSAPHSTPHDLHFTLHLPSDERHGEARVSLTRTRDRFHAVTAQALAEGLATVLGAAAADPSARAGRLPLLPAARPWPHAPTSPPRPLPARTIPALLSRQVHSTPDAIAVTDADTTLTYRELDTAASALARRLRRAGARPEKIVALAVSRTTDLVVATVAVLKSGAAYLPLDPRYPAGRLELMLSDAAPCLVLTDRATSPLLPEHALPELLVDGPATDPGDGTRTQETVPHGDNLAYVMYTSGSTGVPKGVGITHAGVVNGVSQLTPLVGMRPGAVMLACTSMNFDVSVFEIVTALSTGARVDIVRDVLSVVERGGWRGDVLHTVPSAFSEILDQVSGSLHVRTVVCAGERLPGELVARVRAELPAVTMINAYGQTESFYATAHTLPAAPPAEGPVPIGTPLGNMRAYVLGPGLVPLPPTVAGELYVGGEVGRGYHARPALTADRFVADPYAPGGRRMYRTGDLARWNAQGELELLGRADAQAKVRGIRVEPAEIEAVLTAHPDIAQAAVTVRADERDGHGTVVAHIVPAQPPTSPDAPVGPSPRALRRYVADRLPAVMIPRVFVTLERLPLTPNGKLDRSRLPAPGKHTPQRRPPLSGTEQAVAAVFAEVLNAPAVGADDDFFARGGDSTAAVRLLARLPAGHGPRPTLRAFLANPTVAGVAQLLTGTAESL</sequence>
<feature type="region of interest" description="Disordered" evidence="2">
    <location>
        <begin position="123"/>
        <end position="145"/>
    </location>
</feature>